<feature type="region of interest" description="Disordered" evidence="1">
    <location>
        <begin position="94"/>
        <end position="134"/>
    </location>
</feature>
<dbReference type="Proteomes" id="UP000829999">
    <property type="component" value="Chromosome 10"/>
</dbReference>
<reference evidence="4" key="1">
    <citation type="submission" date="2025-08" db="UniProtKB">
        <authorList>
            <consortium name="RefSeq"/>
        </authorList>
    </citation>
    <scope>IDENTIFICATION</scope>
    <source>
        <tissue evidence="4">Whole larval tissue</tissue>
    </source>
</reference>
<accession>A0A9R0DSG4</accession>
<dbReference type="Pfam" id="PF13843">
    <property type="entry name" value="DDE_Tnp_1_7"/>
    <property type="match status" value="1"/>
</dbReference>
<dbReference type="OrthoDB" id="10057240at2759"/>
<dbReference type="GeneID" id="118281443"/>
<feature type="domain" description="PiggyBac transposable element-derived protein" evidence="2">
    <location>
        <begin position="170"/>
        <end position="485"/>
    </location>
</feature>
<dbReference type="InterPro" id="IPR052638">
    <property type="entry name" value="PiggyBac_TE-derived"/>
</dbReference>
<protein>
    <submittedName>
        <fullName evidence="4">PiggyBac transposable element-derived protein 3-like</fullName>
    </submittedName>
</protein>
<dbReference type="AlphaFoldDB" id="A0A9R0DSG4"/>
<evidence type="ECO:0000313" key="4">
    <source>
        <dbReference type="RefSeq" id="XP_050552265.1"/>
    </source>
</evidence>
<evidence type="ECO:0000313" key="3">
    <source>
        <dbReference type="Proteomes" id="UP000829999"/>
    </source>
</evidence>
<gene>
    <name evidence="4" type="primary">LOC118281443</name>
</gene>
<organism evidence="3 4">
    <name type="scientific">Spodoptera frugiperda</name>
    <name type="common">Fall armyworm</name>
    <dbReference type="NCBI Taxonomy" id="7108"/>
    <lineage>
        <taxon>Eukaryota</taxon>
        <taxon>Metazoa</taxon>
        <taxon>Ecdysozoa</taxon>
        <taxon>Arthropoda</taxon>
        <taxon>Hexapoda</taxon>
        <taxon>Insecta</taxon>
        <taxon>Pterygota</taxon>
        <taxon>Neoptera</taxon>
        <taxon>Endopterygota</taxon>
        <taxon>Lepidoptera</taxon>
        <taxon>Glossata</taxon>
        <taxon>Ditrysia</taxon>
        <taxon>Noctuoidea</taxon>
        <taxon>Noctuidae</taxon>
        <taxon>Amphipyrinae</taxon>
        <taxon>Spodoptera</taxon>
    </lineage>
</organism>
<dbReference type="PANTHER" id="PTHR47055">
    <property type="entry name" value="DDE_TNP_1_7 DOMAIN-CONTAINING PROTEIN"/>
    <property type="match status" value="1"/>
</dbReference>
<evidence type="ECO:0000256" key="1">
    <source>
        <dbReference type="SAM" id="MobiDB-lite"/>
    </source>
</evidence>
<dbReference type="GO" id="GO:0043565">
    <property type="term" value="F:sequence-specific DNA binding"/>
    <property type="evidence" value="ECO:0007669"/>
    <property type="project" value="TreeGrafter"/>
</dbReference>
<dbReference type="RefSeq" id="XP_050552265.1">
    <property type="nucleotide sequence ID" value="XM_050696308.1"/>
</dbReference>
<dbReference type="PANTHER" id="PTHR47055:SF3">
    <property type="entry name" value="PHORBOL-ESTER_DAG-TYPE DOMAIN-CONTAINING PROTEIN"/>
    <property type="match status" value="1"/>
</dbReference>
<keyword evidence="3" id="KW-1185">Reference proteome</keyword>
<dbReference type="InterPro" id="IPR029526">
    <property type="entry name" value="PGBD"/>
</dbReference>
<name>A0A9R0DSG4_SPOFR</name>
<sequence>MKMSRHVLSTHEIADALEDFDDDEDLQGLDIYIDPPCDGTMSDGDSGEEDCDSINRLNRHQLLAPAEMVLRQREEHDEENRTIDEVLVSPSTSSQYLETLTPAAGPSSNRSRRSRHVETRADGTSSERSQQRQRIVRPRKWVKRDLRYQQCEWSPPLPRAVLTLTKESEPIEFFELFFSEDVIRYIVRHTVMYAVEKHNYNFCLSGDELSCFIGILLLSGYAPLPRRRMYWETNEDTHNVLVVKSMRRNRFEEIFRYFHVADNGNLRAGDKMAKIRPLFNIMNKKFLMYAPIEKNLSIDESMIPYYGRHGCKQHIHGKPIRFGFKAWVAATRLGYCLQADLYEGRSEARETGLGEHVVTKLMNTVKTEYPETLFSVYCDNFFTAPSLLSSLQENNVKITGTARQNRIDKCPLIDAKSCKKQPRGFYDYRLDTNDNICAVRWNDNSVVTLLSNEFGVHPVQKARRYSVAAKQKIDIDQPNVVQQYN</sequence>
<proteinExistence type="predicted"/>
<evidence type="ECO:0000259" key="2">
    <source>
        <dbReference type="Pfam" id="PF13843"/>
    </source>
</evidence>